<feature type="region of interest" description="Disordered" evidence="1">
    <location>
        <begin position="313"/>
        <end position="426"/>
    </location>
</feature>
<evidence type="ECO:0000256" key="1">
    <source>
        <dbReference type="SAM" id="MobiDB-lite"/>
    </source>
</evidence>
<feature type="chain" id="PRO_5041670136" description="Aminotransferase-like plant mobile domain-containing protein" evidence="2">
    <location>
        <begin position="22"/>
        <end position="642"/>
    </location>
</feature>
<dbReference type="Pfam" id="PF10536">
    <property type="entry name" value="PMD"/>
    <property type="match status" value="1"/>
</dbReference>
<feature type="compositionally biased region" description="Polar residues" evidence="1">
    <location>
        <begin position="393"/>
        <end position="411"/>
    </location>
</feature>
<dbReference type="PANTHER" id="PTHR46033">
    <property type="entry name" value="PROTEIN MAIN-LIKE 2"/>
    <property type="match status" value="1"/>
</dbReference>
<evidence type="ECO:0000256" key="2">
    <source>
        <dbReference type="SAM" id="SignalP"/>
    </source>
</evidence>
<evidence type="ECO:0000259" key="3">
    <source>
        <dbReference type="Pfam" id="PF10536"/>
    </source>
</evidence>
<accession>A0AA88VUA5</accession>
<dbReference type="InterPro" id="IPR044824">
    <property type="entry name" value="MAIN-like"/>
</dbReference>
<dbReference type="AlphaFoldDB" id="A0AA88VUA5"/>
<reference evidence="4" key="1">
    <citation type="submission" date="2022-12" db="EMBL/GenBank/DDBJ databases">
        <title>Draft genome assemblies for two species of Escallonia (Escalloniales).</title>
        <authorList>
            <person name="Chanderbali A."/>
            <person name="Dervinis C."/>
            <person name="Anghel I."/>
            <person name="Soltis D."/>
            <person name="Soltis P."/>
            <person name="Zapata F."/>
        </authorList>
    </citation>
    <scope>NUCLEOTIDE SEQUENCE</scope>
    <source>
        <strain evidence="4">UCBG64.0493</strain>
        <tissue evidence="4">Leaf</tissue>
    </source>
</reference>
<feature type="compositionally biased region" description="Low complexity" evidence="1">
    <location>
        <begin position="324"/>
        <end position="335"/>
    </location>
</feature>
<sequence>MGQYSMARTPVVGHMFLLLWAWERCPNMRPERGPERVPPVEDRAQPAAVDIQHNEAAGDAPVAGGGPPQPHEVEPLPRDPLGRRWLVALESDKVGSQCLRGYRDQLDNLKSTEFKSYAFYIPQFIWQPYDLASLPEYCLTGRHVWMTRSPLICFERVEWHFPDRVCPQYSMRQVIPRDCDTGGEVLHKIDRRGHPNTDWELKHRVYIDMWNARADTIYSIEAAGEYVDAGYSSPYMLWYRSITRLLVGKPVQNIPSGYQGGHATVEMLAQQIKRIFHLADSTDPNAAIESLASIKVVCREALSAICEAERISASAQPEPRIQDPTQPATQAQRPPRASRKGPRPTMEPVTVAPIGAPAPNTASTSHVPPSVQPHMQVLPSPSPVTAAEHEPLTSHSTTRTPPAHGPSSSTPKRSDRPHTPGSNAPISANETAAVHHMPSPLLHESEMEGIVKDIPSEIPPISTDPLACYEMVQEQLEPIEKETHGSVPYHSFSSGVIAGSRVSSPGRITGQGRGGCISDQFFYAIPRARRSQHPHRLRAPHEICSPVKDSVSQVTEEPPPTSNCGSQCVVMEQPAKSPKLKTYAKRNPPRAKKGNYRSRSCSGPLGITTIFKIELEELGLTTDVSDLERSYDLPSYITVISS</sequence>
<dbReference type="InterPro" id="IPR019557">
    <property type="entry name" value="AminoTfrase-like_pln_mobile"/>
</dbReference>
<dbReference type="GO" id="GO:0010073">
    <property type="term" value="P:meristem maintenance"/>
    <property type="evidence" value="ECO:0007669"/>
    <property type="project" value="InterPro"/>
</dbReference>
<comment type="caution">
    <text evidence="4">The sequence shown here is derived from an EMBL/GenBank/DDBJ whole genome shotgun (WGS) entry which is preliminary data.</text>
</comment>
<evidence type="ECO:0000313" key="4">
    <source>
        <dbReference type="EMBL" id="KAK3013534.1"/>
    </source>
</evidence>
<feature type="signal peptide" evidence="2">
    <location>
        <begin position="1"/>
        <end position="21"/>
    </location>
</feature>
<evidence type="ECO:0000313" key="5">
    <source>
        <dbReference type="Proteomes" id="UP001188597"/>
    </source>
</evidence>
<dbReference type="Proteomes" id="UP001188597">
    <property type="component" value="Unassembled WGS sequence"/>
</dbReference>
<feature type="domain" description="Aminotransferase-like plant mobile" evidence="3">
    <location>
        <begin position="16"/>
        <end position="240"/>
    </location>
</feature>
<dbReference type="EMBL" id="JAVXUP010001291">
    <property type="protein sequence ID" value="KAK3013534.1"/>
    <property type="molecule type" value="Genomic_DNA"/>
</dbReference>
<dbReference type="PANTHER" id="PTHR46033:SF8">
    <property type="entry name" value="PROTEIN MAINTENANCE OF MERISTEMS-LIKE"/>
    <property type="match status" value="1"/>
</dbReference>
<keyword evidence="5" id="KW-1185">Reference proteome</keyword>
<organism evidence="4 5">
    <name type="scientific">Escallonia herrerae</name>
    <dbReference type="NCBI Taxonomy" id="1293975"/>
    <lineage>
        <taxon>Eukaryota</taxon>
        <taxon>Viridiplantae</taxon>
        <taxon>Streptophyta</taxon>
        <taxon>Embryophyta</taxon>
        <taxon>Tracheophyta</taxon>
        <taxon>Spermatophyta</taxon>
        <taxon>Magnoliopsida</taxon>
        <taxon>eudicotyledons</taxon>
        <taxon>Gunneridae</taxon>
        <taxon>Pentapetalae</taxon>
        <taxon>asterids</taxon>
        <taxon>campanulids</taxon>
        <taxon>Escalloniales</taxon>
        <taxon>Escalloniaceae</taxon>
        <taxon>Escallonia</taxon>
    </lineage>
</organism>
<feature type="region of interest" description="Disordered" evidence="1">
    <location>
        <begin position="57"/>
        <end position="77"/>
    </location>
</feature>
<protein>
    <recommendedName>
        <fullName evidence="3">Aminotransferase-like plant mobile domain-containing protein</fullName>
    </recommendedName>
</protein>
<name>A0AA88VUA5_9ASTE</name>
<proteinExistence type="predicted"/>
<gene>
    <name evidence="4" type="ORF">RJ639_008357</name>
</gene>
<keyword evidence="2" id="KW-0732">Signal</keyword>